<accession>A0ABP3KZ71</accession>
<evidence type="ECO:0000313" key="1">
    <source>
        <dbReference type="EMBL" id="GAA0488642.1"/>
    </source>
</evidence>
<comment type="caution">
    <text evidence="1">The sequence shown here is derived from an EMBL/GenBank/DDBJ whole genome shotgun (WGS) entry which is preliminary data.</text>
</comment>
<reference evidence="2" key="1">
    <citation type="journal article" date="2019" name="Int. J. Syst. Evol. Microbiol.">
        <title>The Global Catalogue of Microorganisms (GCM) 10K type strain sequencing project: providing services to taxonomists for standard genome sequencing and annotation.</title>
        <authorList>
            <consortium name="The Broad Institute Genomics Platform"/>
            <consortium name="The Broad Institute Genome Sequencing Center for Infectious Disease"/>
            <person name="Wu L."/>
            <person name="Ma J."/>
        </authorList>
    </citation>
    <scope>NUCLEOTIDE SEQUENCE [LARGE SCALE GENOMIC DNA]</scope>
    <source>
        <strain evidence="2">JCM 14162</strain>
    </source>
</reference>
<sequence>MLDDHAGTHVYHMDSSKFEIAKGRDQLACVTVTGGPLLRWYCATCKTPIANTLSSTRFVFLSLILSGFDRGKTDALLGQSVEHVAIASGAGDPGKVKTANMPGMLWNLLVRTIKARFNPELKKSPLFDDDTGKPLAVPIKLEKAERLAIDEKADIYREVLAEAQ</sequence>
<dbReference type="EMBL" id="BAAAEM010000005">
    <property type="protein sequence ID" value="GAA0488642.1"/>
    <property type="molecule type" value="Genomic_DNA"/>
</dbReference>
<keyword evidence="2" id="KW-1185">Reference proteome</keyword>
<gene>
    <name evidence="1" type="ORF">GCM10009096_34530</name>
</gene>
<organism evidence="1 2">
    <name type="scientific">Parasphingorhabdus litoris</name>
    <dbReference type="NCBI Taxonomy" id="394733"/>
    <lineage>
        <taxon>Bacteria</taxon>
        <taxon>Pseudomonadati</taxon>
        <taxon>Pseudomonadota</taxon>
        <taxon>Alphaproteobacteria</taxon>
        <taxon>Sphingomonadales</taxon>
        <taxon>Sphingomonadaceae</taxon>
        <taxon>Parasphingorhabdus</taxon>
    </lineage>
</organism>
<name>A0ABP3KZ71_9SPHN</name>
<dbReference type="InterPro" id="IPR046149">
    <property type="entry name" value="DUF6151"/>
</dbReference>
<protein>
    <submittedName>
        <fullName evidence="1">Uncharacterized protein</fullName>
    </submittedName>
</protein>
<proteinExistence type="predicted"/>
<dbReference type="Pfam" id="PF19648">
    <property type="entry name" value="DUF6151"/>
    <property type="match status" value="1"/>
</dbReference>
<dbReference type="Proteomes" id="UP001500713">
    <property type="component" value="Unassembled WGS sequence"/>
</dbReference>
<evidence type="ECO:0000313" key="2">
    <source>
        <dbReference type="Proteomes" id="UP001500713"/>
    </source>
</evidence>